<feature type="coiled-coil region" evidence="1">
    <location>
        <begin position="142"/>
        <end position="173"/>
    </location>
</feature>
<dbReference type="InterPro" id="IPR004252">
    <property type="entry name" value="Probable_transposase_24"/>
</dbReference>
<dbReference type="Proteomes" id="UP001180020">
    <property type="component" value="Unassembled WGS sequence"/>
</dbReference>
<protein>
    <submittedName>
        <fullName evidence="3">Uncharacterized protein</fullName>
    </submittedName>
</protein>
<keyword evidence="4" id="KW-1185">Reference proteome</keyword>
<evidence type="ECO:0000313" key="4">
    <source>
        <dbReference type="Proteomes" id="UP001180020"/>
    </source>
</evidence>
<reference evidence="3" key="2">
    <citation type="submission" date="2023-06" db="EMBL/GenBank/DDBJ databases">
        <authorList>
            <person name="Ma L."/>
            <person name="Liu K.-W."/>
            <person name="Li Z."/>
            <person name="Hsiao Y.-Y."/>
            <person name="Qi Y."/>
            <person name="Fu T."/>
            <person name="Tang G."/>
            <person name="Zhang D."/>
            <person name="Sun W.-H."/>
            <person name="Liu D.-K."/>
            <person name="Li Y."/>
            <person name="Chen G.-Z."/>
            <person name="Liu X.-D."/>
            <person name="Liao X.-Y."/>
            <person name="Jiang Y.-T."/>
            <person name="Yu X."/>
            <person name="Hao Y."/>
            <person name="Huang J."/>
            <person name="Zhao X.-W."/>
            <person name="Ke S."/>
            <person name="Chen Y.-Y."/>
            <person name="Wu W.-L."/>
            <person name="Hsu J.-L."/>
            <person name="Lin Y.-F."/>
            <person name="Huang M.-D."/>
            <person name="Li C.-Y."/>
            <person name="Huang L."/>
            <person name="Wang Z.-W."/>
            <person name="Zhao X."/>
            <person name="Zhong W.-Y."/>
            <person name="Peng D.-H."/>
            <person name="Ahmad S."/>
            <person name="Lan S."/>
            <person name="Zhang J.-S."/>
            <person name="Tsai W.-C."/>
            <person name="Van De Peer Y."/>
            <person name="Liu Z.-J."/>
        </authorList>
    </citation>
    <scope>NUCLEOTIDE SEQUENCE</scope>
    <source>
        <strain evidence="3">CP</strain>
        <tissue evidence="3">Leaves</tissue>
    </source>
</reference>
<feature type="region of interest" description="Disordered" evidence="2">
    <location>
        <begin position="178"/>
        <end position="208"/>
    </location>
</feature>
<organism evidence="3 4">
    <name type="scientific">Acorus calamus</name>
    <name type="common">Sweet flag</name>
    <dbReference type="NCBI Taxonomy" id="4465"/>
    <lineage>
        <taxon>Eukaryota</taxon>
        <taxon>Viridiplantae</taxon>
        <taxon>Streptophyta</taxon>
        <taxon>Embryophyta</taxon>
        <taxon>Tracheophyta</taxon>
        <taxon>Spermatophyta</taxon>
        <taxon>Magnoliopsida</taxon>
        <taxon>Liliopsida</taxon>
        <taxon>Acoraceae</taxon>
        <taxon>Acorus</taxon>
    </lineage>
</organism>
<dbReference type="AlphaFoldDB" id="A0AAV9D6U3"/>
<dbReference type="Pfam" id="PF03004">
    <property type="entry name" value="Transposase_24"/>
    <property type="match status" value="1"/>
</dbReference>
<name>A0AAV9D6U3_ACOCL</name>
<accession>A0AAV9D6U3</accession>
<dbReference type="PANTHER" id="PTHR10775:SF182">
    <property type="entry name" value="TRANSPOSON, EN_SPM-LIKE, TRANSPOSASE-ASSOCIATED DOMAIN PROTEIN-RELATED"/>
    <property type="match status" value="1"/>
</dbReference>
<keyword evidence="1" id="KW-0175">Coiled coil</keyword>
<dbReference type="PANTHER" id="PTHR10775">
    <property type="entry name" value="OS08G0208400 PROTEIN"/>
    <property type="match status" value="1"/>
</dbReference>
<feature type="region of interest" description="Disordered" evidence="2">
    <location>
        <begin position="88"/>
        <end position="113"/>
    </location>
</feature>
<dbReference type="EMBL" id="JAUJYO010000015">
    <property type="protein sequence ID" value="KAK1296579.1"/>
    <property type="molecule type" value="Genomic_DNA"/>
</dbReference>
<feature type="compositionally biased region" description="Low complexity" evidence="2">
    <location>
        <begin position="90"/>
        <end position="102"/>
    </location>
</feature>
<gene>
    <name evidence="3" type="ORF">QJS10_CPB15g00603</name>
</gene>
<feature type="compositionally biased region" description="Polar residues" evidence="2">
    <location>
        <begin position="179"/>
        <end position="195"/>
    </location>
</feature>
<evidence type="ECO:0000313" key="3">
    <source>
        <dbReference type="EMBL" id="KAK1296579.1"/>
    </source>
</evidence>
<feature type="compositionally biased region" description="Basic and acidic residues" evidence="2">
    <location>
        <begin position="103"/>
        <end position="113"/>
    </location>
</feature>
<evidence type="ECO:0000256" key="2">
    <source>
        <dbReference type="SAM" id="MobiDB-lite"/>
    </source>
</evidence>
<sequence>MLLNLLNDALPGGSILPKNLYEMKKIIRELGLSYDKIHACPNDCMLYWRESANLEISRAKLFKITHTMSDGKPINDFAATILEKIDEIESSQTDDGSSSSFPSREDTLGKAFGEEKRGRVRGLGLGPTPTSLWGKRSGLAYASQIEQQNQELRQKMEDLHKEFDDKLKRMELLLEARNGGSNSIRSPNEINSSAASHHVDLSPEDDDDFPVLDINDGANLNNTNQIINPMNKMTNAVDERRHTKSSYMQGPKAHKITSHGMMEQGSTRLYGDSISVDTNRFFERFKHSHILLNHLPLDLRLAISFFDWTGSLPGFRHDHGSHSALLGLLVRHRLFAAVRRIRISMFRSCDAGDVVGALEGEEGLGLGEVGDGDTIADGRDELGVVGVL</sequence>
<reference evidence="3" key="1">
    <citation type="journal article" date="2023" name="Nat. Commun.">
        <title>Diploid and tetraploid genomes of Acorus and the evolution of monocots.</title>
        <authorList>
            <person name="Ma L."/>
            <person name="Liu K.W."/>
            <person name="Li Z."/>
            <person name="Hsiao Y.Y."/>
            <person name="Qi Y."/>
            <person name="Fu T."/>
            <person name="Tang G.D."/>
            <person name="Zhang D."/>
            <person name="Sun W.H."/>
            <person name="Liu D.K."/>
            <person name="Li Y."/>
            <person name="Chen G.Z."/>
            <person name="Liu X.D."/>
            <person name="Liao X.Y."/>
            <person name="Jiang Y.T."/>
            <person name="Yu X."/>
            <person name="Hao Y."/>
            <person name="Huang J."/>
            <person name="Zhao X.W."/>
            <person name="Ke S."/>
            <person name="Chen Y.Y."/>
            <person name="Wu W.L."/>
            <person name="Hsu J.L."/>
            <person name="Lin Y.F."/>
            <person name="Huang M.D."/>
            <person name="Li C.Y."/>
            <person name="Huang L."/>
            <person name="Wang Z.W."/>
            <person name="Zhao X."/>
            <person name="Zhong W.Y."/>
            <person name="Peng D.H."/>
            <person name="Ahmad S."/>
            <person name="Lan S."/>
            <person name="Zhang J.S."/>
            <person name="Tsai W.C."/>
            <person name="Van de Peer Y."/>
            <person name="Liu Z.J."/>
        </authorList>
    </citation>
    <scope>NUCLEOTIDE SEQUENCE</scope>
    <source>
        <strain evidence="3">CP</strain>
    </source>
</reference>
<evidence type="ECO:0000256" key="1">
    <source>
        <dbReference type="SAM" id="Coils"/>
    </source>
</evidence>
<comment type="caution">
    <text evidence="3">The sequence shown here is derived from an EMBL/GenBank/DDBJ whole genome shotgun (WGS) entry which is preliminary data.</text>
</comment>
<proteinExistence type="predicted"/>